<evidence type="ECO:0000259" key="3">
    <source>
        <dbReference type="PROSITE" id="PS50222"/>
    </source>
</evidence>
<gene>
    <name evidence="4" type="ORF">GSLYS_00016956001</name>
</gene>
<evidence type="ECO:0000256" key="1">
    <source>
        <dbReference type="ARBA" id="ARBA00022837"/>
    </source>
</evidence>
<proteinExistence type="predicted"/>
<feature type="domain" description="EF-hand" evidence="3">
    <location>
        <begin position="98"/>
        <end position="133"/>
    </location>
</feature>
<dbReference type="EMBL" id="CAXITT010000547">
    <property type="protein sequence ID" value="CAL1543422.1"/>
    <property type="molecule type" value="Genomic_DNA"/>
</dbReference>
<evidence type="ECO:0000313" key="4">
    <source>
        <dbReference type="EMBL" id="CAL1543422.1"/>
    </source>
</evidence>
<name>A0AAV2IEW6_LYMST</name>
<dbReference type="InterPro" id="IPR002048">
    <property type="entry name" value="EF_hand_dom"/>
</dbReference>
<dbReference type="AlphaFoldDB" id="A0AAV2IEW6"/>
<sequence>MSITSTLFLIFLPALTLQISLKPYDLTATNMFIDVDIDLSSFIDQNEVDYSFRQYDTNSNGRVSRTEYIQHLNQHIPSMAPIAHALYDIYDVDNDDQLDRHDYDFFFRLLDGDVDGLVSHFEYVRYWSILFTDLEHLHTRK</sequence>
<keyword evidence="2" id="KW-0732">Signal</keyword>
<dbReference type="SUPFAM" id="SSF47473">
    <property type="entry name" value="EF-hand"/>
    <property type="match status" value="1"/>
</dbReference>
<feature type="signal peptide" evidence="2">
    <location>
        <begin position="1"/>
        <end position="16"/>
    </location>
</feature>
<evidence type="ECO:0000256" key="2">
    <source>
        <dbReference type="SAM" id="SignalP"/>
    </source>
</evidence>
<dbReference type="InterPro" id="IPR011992">
    <property type="entry name" value="EF-hand-dom_pair"/>
</dbReference>
<evidence type="ECO:0000313" key="5">
    <source>
        <dbReference type="Proteomes" id="UP001497497"/>
    </source>
</evidence>
<comment type="caution">
    <text evidence="4">The sequence shown here is derived from an EMBL/GenBank/DDBJ whole genome shotgun (WGS) entry which is preliminary data.</text>
</comment>
<dbReference type="GO" id="GO:0005509">
    <property type="term" value="F:calcium ion binding"/>
    <property type="evidence" value="ECO:0007669"/>
    <property type="project" value="InterPro"/>
</dbReference>
<dbReference type="PROSITE" id="PS50222">
    <property type="entry name" value="EF_HAND_2"/>
    <property type="match status" value="2"/>
</dbReference>
<reference evidence="4 5" key="1">
    <citation type="submission" date="2024-04" db="EMBL/GenBank/DDBJ databases">
        <authorList>
            <consortium name="Genoscope - CEA"/>
            <person name="William W."/>
        </authorList>
    </citation>
    <scope>NUCLEOTIDE SEQUENCE [LARGE SCALE GENOMIC DNA]</scope>
</reference>
<keyword evidence="1" id="KW-0106">Calcium</keyword>
<dbReference type="InterPro" id="IPR018247">
    <property type="entry name" value="EF_Hand_1_Ca_BS"/>
</dbReference>
<accession>A0AAV2IEW6</accession>
<dbReference type="Gene3D" id="1.10.238.10">
    <property type="entry name" value="EF-hand"/>
    <property type="match status" value="1"/>
</dbReference>
<feature type="chain" id="PRO_5043337548" description="EF-hand domain-containing protein" evidence="2">
    <location>
        <begin position="17"/>
        <end position="141"/>
    </location>
</feature>
<dbReference type="PROSITE" id="PS00018">
    <property type="entry name" value="EF_HAND_1"/>
    <property type="match status" value="1"/>
</dbReference>
<protein>
    <recommendedName>
        <fullName evidence="3">EF-hand domain-containing protein</fullName>
    </recommendedName>
</protein>
<dbReference type="Proteomes" id="UP001497497">
    <property type="component" value="Unassembled WGS sequence"/>
</dbReference>
<feature type="domain" description="EF-hand" evidence="3">
    <location>
        <begin position="43"/>
        <end position="78"/>
    </location>
</feature>
<keyword evidence="5" id="KW-1185">Reference proteome</keyword>
<organism evidence="4 5">
    <name type="scientific">Lymnaea stagnalis</name>
    <name type="common">Great pond snail</name>
    <name type="synonym">Helix stagnalis</name>
    <dbReference type="NCBI Taxonomy" id="6523"/>
    <lineage>
        <taxon>Eukaryota</taxon>
        <taxon>Metazoa</taxon>
        <taxon>Spiralia</taxon>
        <taxon>Lophotrochozoa</taxon>
        <taxon>Mollusca</taxon>
        <taxon>Gastropoda</taxon>
        <taxon>Heterobranchia</taxon>
        <taxon>Euthyneura</taxon>
        <taxon>Panpulmonata</taxon>
        <taxon>Hygrophila</taxon>
        <taxon>Lymnaeoidea</taxon>
        <taxon>Lymnaeidae</taxon>
        <taxon>Lymnaea</taxon>
    </lineage>
</organism>